<accession>A0A8S5MFF6</accession>
<proteinExistence type="predicted"/>
<dbReference type="EMBL" id="BK014892">
    <property type="protein sequence ID" value="DAD80954.1"/>
    <property type="molecule type" value="Genomic_DNA"/>
</dbReference>
<sequence>MDSLYVKTADGLQKVEIESTGGGGDYLPLSGGTLSGDVSLGGHHIKDANYCYANWYAINANIKSDVAANEFLVKKGNWIYSRTGEQLLSDIGAAKSVNVYSKAEVDEKLKANGGSVSHKVFTSSNRSTVLTAGTAFGVPTYTNGDNSLSVFLNGLLCSNGVEYTEVSTTSISFTSDIPTDFEITAVVISGSGAGTRTVQTDESRDAVLTAGAAYAVPSHTVGENRIKVYLGGFLADDWEETSATTIVFSFDIPAVMPIVVIADT</sequence>
<reference evidence="1" key="1">
    <citation type="journal article" date="2021" name="Proc. Natl. Acad. Sci. U.S.A.">
        <title>A Catalog of Tens of Thousands of Viruses from Human Metagenomes Reveals Hidden Associations with Chronic Diseases.</title>
        <authorList>
            <person name="Tisza M.J."/>
            <person name="Buck C.B."/>
        </authorList>
    </citation>
    <scope>NUCLEOTIDE SEQUENCE</scope>
    <source>
        <strain evidence="1">Ct9P15</strain>
    </source>
</reference>
<protein>
    <submittedName>
        <fullName evidence="1">Uncharacterized protein</fullName>
    </submittedName>
</protein>
<organism evidence="1">
    <name type="scientific">Podoviridae sp. ct9P15</name>
    <dbReference type="NCBI Taxonomy" id="2826543"/>
    <lineage>
        <taxon>Viruses</taxon>
        <taxon>Duplodnaviria</taxon>
        <taxon>Heunggongvirae</taxon>
        <taxon>Uroviricota</taxon>
        <taxon>Caudoviricetes</taxon>
    </lineage>
</organism>
<name>A0A8S5MFF6_9CAUD</name>
<evidence type="ECO:0000313" key="1">
    <source>
        <dbReference type="EMBL" id="DAD80954.1"/>
    </source>
</evidence>